<evidence type="ECO:0000256" key="2">
    <source>
        <dbReference type="ARBA" id="ARBA00022908"/>
    </source>
</evidence>
<dbReference type="Proteomes" id="UP000515733">
    <property type="component" value="Chromosome"/>
</dbReference>
<dbReference type="SUPFAM" id="SSF56349">
    <property type="entry name" value="DNA breaking-rejoining enzymes"/>
    <property type="match status" value="1"/>
</dbReference>
<dbReference type="PANTHER" id="PTHR30629:SF2">
    <property type="entry name" value="PROPHAGE INTEGRASE INTS-RELATED"/>
    <property type="match status" value="1"/>
</dbReference>
<dbReference type="Pfam" id="PF00589">
    <property type="entry name" value="Phage_integrase"/>
    <property type="match status" value="1"/>
</dbReference>
<dbReference type="GO" id="GO:0003677">
    <property type="term" value="F:DNA binding"/>
    <property type="evidence" value="ECO:0007669"/>
    <property type="project" value="UniProtKB-KW"/>
</dbReference>
<evidence type="ECO:0000313" key="7">
    <source>
        <dbReference type="Proteomes" id="UP000515733"/>
    </source>
</evidence>
<feature type="domain" description="Tyr recombinase" evidence="5">
    <location>
        <begin position="120"/>
        <end position="292"/>
    </location>
</feature>
<proteinExistence type="inferred from homology"/>
<dbReference type="KEGG" id="doe:DENOEST_3863"/>
<keyword evidence="7" id="KW-1185">Reference proteome</keyword>
<dbReference type="GO" id="GO:0015074">
    <property type="term" value="P:DNA integration"/>
    <property type="evidence" value="ECO:0007669"/>
    <property type="project" value="UniProtKB-KW"/>
</dbReference>
<dbReference type="PANTHER" id="PTHR30629">
    <property type="entry name" value="PROPHAGE INTEGRASE"/>
    <property type="match status" value="1"/>
</dbReference>
<evidence type="ECO:0000256" key="4">
    <source>
        <dbReference type="ARBA" id="ARBA00023172"/>
    </source>
</evidence>
<organism evidence="6 7">
    <name type="scientific">Denitratisoma oestradiolicum</name>
    <dbReference type="NCBI Taxonomy" id="311182"/>
    <lineage>
        <taxon>Bacteria</taxon>
        <taxon>Pseudomonadati</taxon>
        <taxon>Pseudomonadota</taxon>
        <taxon>Betaproteobacteria</taxon>
        <taxon>Nitrosomonadales</taxon>
        <taxon>Sterolibacteriaceae</taxon>
        <taxon>Denitratisoma</taxon>
    </lineage>
</organism>
<name>A0A6S6Y620_9PROT</name>
<gene>
    <name evidence="6" type="ORF">DENOEST_3863</name>
</gene>
<dbReference type="AlphaFoldDB" id="A0A6S6Y620"/>
<dbReference type="InterPro" id="IPR050808">
    <property type="entry name" value="Phage_Integrase"/>
</dbReference>
<dbReference type="InterPro" id="IPR010998">
    <property type="entry name" value="Integrase_recombinase_N"/>
</dbReference>
<dbReference type="GO" id="GO:0006310">
    <property type="term" value="P:DNA recombination"/>
    <property type="evidence" value="ECO:0007669"/>
    <property type="project" value="UniProtKB-KW"/>
</dbReference>
<evidence type="ECO:0000313" key="6">
    <source>
        <dbReference type="EMBL" id="CAB1371017.1"/>
    </source>
</evidence>
<evidence type="ECO:0000259" key="5">
    <source>
        <dbReference type="PROSITE" id="PS51898"/>
    </source>
</evidence>
<keyword evidence="3" id="KW-0238">DNA-binding</keyword>
<evidence type="ECO:0000256" key="1">
    <source>
        <dbReference type="ARBA" id="ARBA00008857"/>
    </source>
</evidence>
<dbReference type="InterPro" id="IPR013762">
    <property type="entry name" value="Integrase-like_cat_sf"/>
</dbReference>
<dbReference type="InterPro" id="IPR002104">
    <property type="entry name" value="Integrase_catalytic"/>
</dbReference>
<evidence type="ECO:0000256" key="3">
    <source>
        <dbReference type="ARBA" id="ARBA00023125"/>
    </source>
</evidence>
<reference evidence="6 7" key="1">
    <citation type="submission" date="2020-03" db="EMBL/GenBank/DDBJ databases">
        <authorList>
            <consortium name="Genoscope - CEA"/>
            <person name="William W."/>
        </authorList>
    </citation>
    <scope>NUCLEOTIDE SEQUENCE [LARGE SCALE GENOMIC DNA]</scope>
    <source>
        <strain evidence="7">DSM 16959</strain>
    </source>
</reference>
<dbReference type="PROSITE" id="PS51898">
    <property type="entry name" value="TYR_RECOMBINASE"/>
    <property type="match status" value="1"/>
</dbReference>
<accession>A0A6S6Y620</accession>
<comment type="similarity">
    <text evidence="1">Belongs to the 'phage' integrase family.</text>
</comment>
<dbReference type="CDD" id="cd00796">
    <property type="entry name" value="INT_Rci_Hp1_C"/>
    <property type="match status" value="1"/>
</dbReference>
<dbReference type="InterPro" id="IPR011010">
    <property type="entry name" value="DNA_brk_join_enz"/>
</dbReference>
<protein>
    <submittedName>
        <fullName evidence="6">Phage integrase family protein</fullName>
    </submittedName>
</protein>
<keyword evidence="4" id="KW-0233">DNA recombination</keyword>
<dbReference type="Gene3D" id="1.10.443.10">
    <property type="entry name" value="Intergrase catalytic core"/>
    <property type="match status" value="1"/>
</dbReference>
<sequence length="317" mass="35726">MGEDPAVEKAILRAMPTFAEFIADRYMPFVKGYKRSWSTDDSLLRNHLLPIFGSRYLDQISRADIVSMHHGRRAAGAAPGSANRLLILLRYIFNLALKWEIPGIAKNPASGVPLFEENNKRERYLNREEARRLYSALESSENDLLRFIVPMLILTGARKREVLNARWGEFDIPRRLWRISKSKLGVARYVPMSDGLVRLLAIVPHVADSPWVFPSPKTGRPFVSIYYSWNTARKQAGMPELRIHDLRHSFASFLINAGRSLYEVQKILGHTQIHTTQRYAHLSQETLLDAANAAVDAVGGAFGFIAQGTMPAAQISA</sequence>
<keyword evidence="2" id="KW-0229">DNA integration</keyword>
<dbReference type="Gene3D" id="1.10.150.130">
    <property type="match status" value="1"/>
</dbReference>
<dbReference type="EMBL" id="LR778301">
    <property type="protein sequence ID" value="CAB1371017.1"/>
    <property type="molecule type" value="Genomic_DNA"/>
</dbReference>